<dbReference type="GO" id="GO:0005737">
    <property type="term" value="C:cytoplasm"/>
    <property type="evidence" value="ECO:0007669"/>
    <property type="project" value="UniProtKB-SubCell"/>
</dbReference>
<comment type="subcellular location">
    <subcellularLocation>
        <location evidence="1">Cytoplasm</location>
    </subcellularLocation>
</comment>
<dbReference type="EMBL" id="SLYC01000010">
    <property type="protein sequence ID" value="TCQ03238.1"/>
    <property type="molecule type" value="Genomic_DNA"/>
</dbReference>
<gene>
    <name evidence="2" type="ORF">EDD79_101026</name>
</gene>
<dbReference type="AlphaFoldDB" id="A0A4R2TI96"/>
<dbReference type="RefSeq" id="WP_132848062.1">
    <property type="nucleotide sequence ID" value="NZ_CP058648.1"/>
</dbReference>
<evidence type="ECO:0000256" key="1">
    <source>
        <dbReference type="ARBA" id="ARBA00004496"/>
    </source>
</evidence>
<dbReference type="PANTHER" id="PTHR36438:SF1">
    <property type="entry name" value="IRON-SULFUR CLUSTER REPAIR PROTEIN YTFE"/>
    <property type="match status" value="1"/>
</dbReference>
<dbReference type="OrthoDB" id="9797132at2"/>
<protein>
    <submittedName>
        <fullName evidence="2">Iron-sulfur cluster repair protein YtfE (RIC family)</fullName>
    </submittedName>
</protein>
<comment type="caution">
    <text evidence="2">The sequence shown here is derived from an EMBL/GenBank/DDBJ whole genome shotgun (WGS) entry which is preliminary data.</text>
</comment>
<name>A0A4R2TI96_9FIRM</name>
<evidence type="ECO:0000313" key="2">
    <source>
        <dbReference type="EMBL" id="TCQ03238.1"/>
    </source>
</evidence>
<organism evidence="2 3">
    <name type="scientific">Serpentinicella alkaliphila</name>
    <dbReference type="NCBI Taxonomy" id="1734049"/>
    <lineage>
        <taxon>Bacteria</taxon>
        <taxon>Bacillati</taxon>
        <taxon>Bacillota</taxon>
        <taxon>Clostridia</taxon>
        <taxon>Peptostreptococcales</taxon>
        <taxon>Natronincolaceae</taxon>
        <taxon>Serpentinicella</taxon>
    </lineage>
</organism>
<dbReference type="PANTHER" id="PTHR36438">
    <property type="entry name" value="IRON-SULFUR CLUSTER REPAIR PROTEIN YTFE"/>
    <property type="match status" value="1"/>
</dbReference>
<proteinExistence type="predicted"/>
<evidence type="ECO:0000313" key="3">
    <source>
        <dbReference type="Proteomes" id="UP000295504"/>
    </source>
</evidence>
<dbReference type="InterPro" id="IPR019903">
    <property type="entry name" value="RIC_family"/>
</dbReference>
<accession>A0A4R2TI96</accession>
<keyword evidence="3" id="KW-1185">Reference proteome</keyword>
<dbReference type="Proteomes" id="UP000295504">
    <property type="component" value="Unassembled WGS sequence"/>
</dbReference>
<reference evidence="2 3" key="1">
    <citation type="submission" date="2019-03" db="EMBL/GenBank/DDBJ databases">
        <title>Genomic Encyclopedia of Type Strains, Phase IV (KMG-IV): sequencing the most valuable type-strain genomes for metagenomic binning, comparative biology and taxonomic classification.</title>
        <authorList>
            <person name="Goeker M."/>
        </authorList>
    </citation>
    <scope>NUCLEOTIDE SEQUENCE [LARGE SCALE GENOMIC DNA]</scope>
    <source>
        <strain evidence="2 3">DSM 100013</strain>
    </source>
</reference>
<sequence length="225" mass="26056">MQKFNSSQTIGEIVAIIPEADKLFMEYEIDSYIYEYITLGDVIEQKKLDKCEVLEKLNNIYNKDSKKCDAFKFMEMSPCQIADNIINNHNNSICCKLHEVCNLLSHALETSGPEPNNLMSINDKIIKLQNALQQAMEKEQKLIGTNINKFDCMPCFEHSCMSELLNEIEIENNVVDYTLKDIKEISRNCRIPKSEFASYWQIVKILEELKDSMVKKSNNMSDLFI</sequence>